<dbReference type="PANTHER" id="PTHR41532:SF1">
    <property type="entry name" value="FIXS PROTEIN"/>
    <property type="match status" value="1"/>
</dbReference>
<dbReference type="Pfam" id="PF03597">
    <property type="entry name" value="FixS"/>
    <property type="match status" value="1"/>
</dbReference>
<accession>A0AA90SXA1</accession>
<gene>
    <name evidence="1" type="primary">ccoS</name>
    <name evidence="1" type="ORF">QS748_04445</name>
</gene>
<dbReference type="NCBIfam" id="TIGR00847">
    <property type="entry name" value="ccoS"/>
    <property type="match status" value="1"/>
</dbReference>
<dbReference type="InterPro" id="IPR004714">
    <property type="entry name" value="Cyt_oxidase_maturation_cbb3"/>
</dbReference>
<proteinExistence type="predicted"/>
<dbReference type="EMBL" id="JASXSV010000005">
    <property type="protein sequence ID" value="MDP0588463.1"/>
    <property type="molecule type" value="Genomic_DNA"/>
</dbReference>
<sequence length="71" mass="8197">MESLIILIPLALVLVAIALRIFFWAVNSGQFDDMEGPAHSILFDDDPPLKKQFKKTIQKNNSKKQFKKRRP</sequence>
<dbReference type="PANTHER" id="PTHR41532">
    <property type="entry name" value="FIXS PROTEIN"/>
    <property type="match status" value="1"/>
</dbReference>
<comment type="caution">
    <text evidence="1">The sequence shown here is derived from an EMBL/GenBank/DDBJ whole genome shotgun (WGS) entry which is preliminary data.</text>
</comment>
<keyword evidence="2" id="KW-1185">Reference proteome</keyword>
<protein>
    <submittedName>
        <fullName evidence="1">Cbb3-type cytochrome oxidase assembly protein CcoS</fullName>
    </submittedName>
</protein>
<reference evidence="1 2" key="1">
    <citation type="journal article" date="2023" name="bioRxiv">
        <title>An intranuclear bacterial parasite of deep-sea mussels expresses apoptosis inhibitors acquired from its host.</title>
        <authorList>
            <person name="Gonzalez Porras M.A."/>
            <person name="Assie A."/>
            <person name="Tietjen M."/>
            <person name="Violette M."/>
            <person name="Kleiner M."/>
            <person name="Gruber-Vodicka H."/>
            <person name="Dubilier N."/>
            <person name="Leisch N."/>
        </authorList>
    </citation>
    <scope>NUCLEOTIDE SEQUENCE [LARGE SCALE GENOMIC DNA]</scope>
    <source>
        <strain evidence="1">IAP13</strain>
    </source>
</reference>
<organism evidence="1 2">
    <name type="scientific">Candidatus Endonucleibacter bathymodioli</name>
    <dbReference type="NCBI Taxonomy" id="539814"/>
    <lineage>
        <taxon>Bacteria</taxon>
        <taxon>Pseudomonadati</taxon>
        <taxon>Pseudomonadota</taxon>
        <taxon>Gammaproteobacteria</taxon>
        <taxon>Oceanospirillales</taxon>
        <taxon>Endozoicomonadaceae</taxon>
        <taxon>Candidatus Endonucleibacter</taxon>
    </lineage>
</organism>
<evidence type="ECO:0000313" key="1">
    <source>
        <dbReference type="EMBL" id="MDP0588463.1"/>
    </source>
</evidence>
<evidence type="ECO:0000313" key="2">
    <source>
        <dbReference type="Proteomes" id="UP001178148"/>
    </source>
</evidence>
<dbReference type="AlphaFoldDB" id="A0AA90SXA1"/>
<dbReference type="Proteomes" id="UP001178148">
    <property type="component" value="Unassembled WGS sequence"/>
</dbReference>
<name>A0AA90SXA1_9GAMM</name>